<reference evidence="2" key="1">
    <citation type="submission" date="2015-08" db="EMBL/GenBank/DDBJ databases">
        <title>Genome sequencing project for genomic taxonomy and phylogenomics of Bacillus-like bacteria.</title>
        <authorList>
            <person name="Liu B."/>
            <person name="Wang J."/>
            <person name="Zhu Y."/>
            <person name="Liu G."/>
            <person name="Chen Q."/>
            <person name="Chen Z."/>
            <person name="Lan J."/>
            <person name="Che J."/>
            <person name="Ge C."/>
            <person name="Shi H."/>
            <person name="Pan Z."/>
            <person name="Liu X."/>
        </authorList>
    </citation>
    <scope>NUCLEOTIDE SEQUENCE [LARGE SCALE GENOMIC DNA]</scope>
    <source>
        <strain evidence="2">FJAT-4402</strain>
    </source>
</reference>
<dbReference type="OrthoDB" id="2869483at2"/>
<protein>
    <submittedName>
        <fullName evidence="1">Uncharacterized protein</fullName>
    </submittedName>
</protein>
<organism evidence="1 2">
    <name type="scientific">Bacillus gobiensis</name>
    <dbReference type="NCBI Taxonomy" id="1441095"/>
    <lineage>
        <taxon>Bacteria</taxon>
        <taxon>Bacillati</taxon>
        <taxon>Bacillota</taxon>
        <taxon>Bacilli</taxon>
        <taxon>Bacillales</taxon>
        <taxon>Bacillaceae</taxon>
        <taxon>Bacillus</taxon>
    </lineage>
</organism>
<evidence type="ECO:0000313" key="1">
    <source>
        <dbReference type="EMBL" id="ALC80311.1"/>
    </source>
</evidence>
<dbReference type="EMBL" id="CP012600">
    <property type="protein sequence ID" value="ALC80311.1"/>
    <property type="molecule type" value="Genomic_DNA"/>
</dbReference>
<reference evidence="1 2" key="2">
    <citation type="journal article" date="2016" name="Int. J. Syst. Evol. Microbiol.">
        <title>Bacillus gobiensis sp. nov., isolated from a soil sample.</title>
        <authorList>
            <person name="Liu B."/>
            <person name="Liu G.H."/>
            <person name="Cetin S."/>
            <person name="Schumann P."/>
            <person name="Pan Z.Z."/>
            <person name="Chen Q.Q."/>
        </authorList>
    </citation>
    <scope>NUCLEOTIDE SEQUENCE [LARGE SCALE GENOMIC DNA]</scope>
    <source>
        <strain evidence="1 2">FJAT-4402</strain>
    </source>
</reference>
<gene>
    <name evidence="1" type="ORF">AM592_00865</name>
</gene>
<keyword evidence="2" id="KW-1185">Reference proteome</keyword>
<dbReference type="AlphaFoldDB" id="A0A0M4FE18"/>
<sequence length="128" mass="15052">MRSGKRAVYKGVEYEYITKNDKIYKLFVKDSSLAPDDFELNEKGNYQKFVTRDEIDVLYYIDQFAKYKGHKFPIWETNGVQLLLGEGSYKITKEVGFPPSGLPWERGLYKKWIPKSDIEEILEEKTPL</sequence>
<name>A0A0M4FE18_9BACI</name>
<dbReference type="RefSeq" id="WP_053602037.1">
    <property type="nucleotide sequence ID" value="NZ_CP012600.1"/>
</dbReference>
<dbReference type="Proteomes" id="UP000067625">
    <property type="component" value="Chromosome"/>
</dbReference>
<evidence type="ECO:0000313" key="2">
    <source>
        <dbReference type="Proteomes" id="UP000067625"/>
    </source>
</evidence>
<proteinExistence type="predicted"/>
<accession>A0A0M4FE18</accession>
<dbReference type="PATRIC" id="fig|1441095.3.peg.192"/>